<dbReference type="Proteomes" id="UP000016481">
    <property type="component" value="Unassembled WGS sequence"/>
</dbReference>
<comment type="caution">
    <text evidence="2">The sequence shown here is derived from an EMBL/GenBank/DDBJ whole genome shotgun (WGS) entry which is preliminary data.</text>
</comment>
<organism evidence="2 3">
    <name type="scientific">Actinomyces graevenitzii F0530</name>
    <dbReference type="NCBI Taxonomy" id="1321817"/>
    <lineage>
        <taxon>Bacteria</taxon>
        <taxon>Bacillati</taxon>
        <taxon>Actinomycetota</taxon>
        <taxon>Actinomycetes</taxon>
        <taxon>Actinomycetales</taxon>
        <taxon>Actinomycetaceae</taxon>
        <taxon>Actinomyces</taxon>
    </lineage>
</organism>
<protein>
    <submittedName>
        <fullName evidence="2">Uncharacterized protein</fullName>
    </submittedName>
</protein>
<reference evidence="2 3" key="1">
    <citation type="submission" date="2013-08" db="EMBL/GenBank/DDBJ databases">
        <authorList>
            <person name="Weinstock G."/>
            <person name="Sodergren E."/>
            <person name="Wylie T."/>
            <person name="Fulton L."/>
            <person name="Fulton R."/>
            <person name="Fronick C."/>
            <person name="O'Laughlin M."/>
            <person name="Godfrey J."/>
            <person name="Miner T."/>
            <person name="Herter B."/>
            <person name="Appelbaum E."/>
            <person name="Cordes M."/>
            <person name="Lek S."/>
            <person name="Wollam A."/>
            <person name="Pepin K.H."/>
            <person name="Palsikar V.B."/>
            <person name="Mitreva M."/>
            <person name="Wilson R.K."/>
        </authorList>
    </citation>
    <scope>NUCLEOTIDE SEQUENCE [LARGE SCALE GENOMIC DNA]</scope>
    <source>
        <strain evidence="2 3">F0530</strain>
    </source>
</reference>
<name>U1RFB1_9ACTO</name>
<dbReference type="EMBL" id="AWSC01000023">
    <property type="protein sequence ID" value="ERH17177.1"/>
    <property type="molecule type" value="Genomic_DNA"/>
</dbReference>
<evidence type="ECO:0000256" key="1">
    <source>
        <dbReference type="SAM" id="MobiDB-lite"/>
    </source>
</evidence>
<sequence length="45" mass="4705">MIGPTTRGRNVNGQAGGGGVVENVGHPHQNQQILSKVFTFDLASD</sequence>
<proteinExistence type="predicted"/>
<gene>
    <name evidence="2" type="ORF">HMPREF1978_00771</name>
</gene>
<feature type="region of interest" description="Disordered" evidence="1">
    <location>
        <begin position="1"/>
        <end position="28"/>
    </location>
</feature>
<dbReference type="HOGENOM" id="CLU_3194960_0_0_11"/>
<evidence type="ECO:0000313" key="2">
    <source>
        <dbReference type="EMBL" id="ERH17177.1"/>
    </source>
</evidence>
<evidence type="ECO:0000313" key="3">
    <source>
        <dbReference type="Proteomes" id="UP000016481"/>
    </source>
</evidence>
<dbReference type="PATRIC" id="fig|1321817.3.peg.678"/>
<dbReference type="AlphaFoldDB" id="U1RFB1"/>
<accession>U1RFB1</accession>